<dbReference type="Pfam" id="PF14335">
    <property type="entry name" value="DUF4391"/>
    <property type="match status" value="1"/>
</dbReference>
<name>A0AA46AHA7_9CLOT</name>
<dbReference type="EMBL" id="FXUF01000001">
    <property type="protein sequence ID" value="SMP38311.1"/>
    <property type="molecule type" value="Genomic_DNA"/>
</dbReference>
<dbReference type="AlphaFoldDB" id="A0AA46AHA7"/>
<keyword evidence="3" id="KW-1185">Reference proteome</keyword>
<reference evidence="2" key="1">
    <citation type="submission" date="2017-05" db="EMBL/GenBank/DDBJ databases">
        <authorList>
            <person name="Varghese N."/>
            <person name="Submissions S."/>
        </authorList>
    </citation>
    <scope>NUCLEOTIDE SEQUENCE</scope>
    <source>
        <strain evidence="2">Su22</strain>
    </source>
</reference>
<evidence type="ECO:0000313" key="2">
    <source>
        <dbReference type="EMBL" id="SMP38311.1"/>
    </source>
</evidence>
<accession>A0AA46AHA7</accession>
<protein>
    <recommendedName>
        <fullName evidence="4">DUF4391 domain-containing protein</fullName>
    </recommendedName>
</protein>
<evidence type="ECO:0008006" key="4">
    <source>
        <dbReference type="Google" id="ProtNLM"/>
    </source>
</evidence>
<gene>
    <name evidence="2" type="ORF">SAMN06296020_10181</name>
</gene>
<evidence type="ECO:0000256" key="1">
    <source>
        <dbReference type="SAM" id="Coils"/>
    </source>
</evidence>
<feature type="coiled-coil region" evidence="1">
    <location>
        <begin position="188"/>
        <end position="238"/>
    </location>
</feature>
<organism evidence="2 3">
    <name type="scientific">Anoxynatronum buryatiense</name>
    <dbReference type="NCBI Taxonomy" id="489973"/>
    <lineage>
        <taxon>Bacteria</taxon>
        <taxon>Bacillati</taxon>
        <taxon>Bacillota</taxon>
        <taxon>Clostridia</taxon>
        <taxon>Eubacteriales</taxon>
        <taxon>Clostridiaceae</taxon>
        <taxon>Anoxynatronum</taxon>
    </lineage>
</organism>
<proteinExistence type="predicted"/>
<comment type="caution">
    <text evidence="2">The sequence shown here is derived from an EMBL/GenBank/DDBJ whole genome shotgun (WGS) entry which is preliminary data.</text>
</comment>
<dbReference type="Proteomes" id="UP001158066">
    <property type="component" value="Unassembled WGS sequence"/>
</dbReference>
<keyword evidence="1" id="KW-0175">Coiled coil</keyword>
<dbReference type="RefSeq" id="WP_283407446.1">
    <property type="nucleotide sequence ID" value="NZ_FXUF01000001.1"/>
</dbReference>
<dbReference type="InterPro" id="IPR025503">
    <property type="entry name" value="DUF4391"/>
</dbReference>
<sequence length="242" mass="28605">MAYHHKLQIPSSCEINQIIAKDLFYSQAQLTNKEKDLIKMNISRITCLYSLKPATINVKAYKDPLREYEELLVIQMAVREDRSLDRLAEILMRTIPYPMLLFATWEEKIKLYAAHQRTNQNDPTKNTIEEVVATDWVMENSSLFERLNITNMRFRNLYALYDDFVSAVYQFKVEEILNHPADLTPEEARDLSLTIQRLDEEMTSLKGKLKRETQFNRKMELNIQMKKLEQQRQQLTGGKNHE</sequence>
<evidence type="ECO:0000313" key="3">
    <source>
        <dbReference type="Proteomes" id="UP001158066"/>
    </source>
</evidence>